<evidence type="ECO:0000256" key="2">
    <source>
        <dbReference type="ARBA" id="ARBA00023242"/>
    </source>
</evidence>
<accession>J3PDB2</accession>
<dbReference type="GO" id="GO:0030892">
    <property type="term" value="C:mitotic cohesin complex"/>
    <property type="evidence" value="ECO:0007669"/>
    <property type="project" value="TreeGrafter"/>
</dbReference>
<proteinExistence type="predicted"/>
<comment type="subcellular location">
    <subcellularLocation>
        <location evidence="1">Nucleus</location>
    </subcellularLocation>
</comment>
<reference evidence="6" key="5">
    <citation type="submission" date="2018-04" db="UniProtKB">
        <authorList>
            <consortium name="EnsemblFungi"/>
        </authorList>
    </citation>
    <scope>IDENTIFICATION</scope>
    <source>
        <strain evidence="6">R3-111a-1</strain>
    </source>
</reference>
<feature type="compositionally biased region" description="Basic and acidic residues" evidence="3">
    <location>
        <begin position="683"/>
        <end position="692"/>
    </location>
</feature>
<gene>
    <name evidence="6" type="primary">20351938</name>
    <name evidence="5" type="ORF">GGTG_11480</name>
</gene>
<feature type="compositionally biased region" description="Basic and acidic residues" evidence="3">
    <location>
        <begin position="443"/>
        <end position="453"/>
    </location>
</feature>
<dbReference type="EnsemblFungi" id="EJT70457">
    <property type="protein sequence ID" value="EJT70457"/>
    <property type="gene ID" value="GGTG_11480"/>
</dbReference>
<keyword evidence="2" id="KW-0539">Nucleus</keyword>
<name>J3PDB2_GAET3</name>
<evidence type="ECO:0000256" key="1">
    <source>
        <dbReference type="ARBA" id="ARBA00004123"/>
    </source>
</evidence>
<dbReference type="Pfam" id="PF04825">
    <property type="entry name" value="Rad21_Rec8_N"/>
    <property type="match status" value="1"/>
</dbReference>
<dbReference type="OrthoDB" id="5427633at2759"/>
<dbReference type="STRING" id="644352.J3PDB2"/>
<dbReference type="GO" id="GO:0003682">
    <property type="term" value="F:chromatin binding"/>
    <property type="evidence" value="ECO:0007669"/>
    <property type="project" value="TreeGrafter"/>
</dbReference>
<dbReference type="PANTHER" id="PTHR12585:SF70">
    <property type="entry name" value="RAD21_REC8 N TERMINAL DOMAIN PROTEIN (AFU_ORTHOLOGUE AFUA_6G02900)"/>
    <property type="match status" value="1"/>
</dbReference>
<dbReference type="HOGENOM" id="CLU_025342_0_0_1"/>
<reference evidence="5" key="3">
    <citation type="submission" date="2010-09" db="EMBL/GenBank/DDBJ databases">
        <title>Annotation of Gaeumannomyces graminis var. tritici R3-111a-1.</title>
        <authorList>
            <consortium name="The Broad Institute Genome Sequencing Platform"/>
            <person name="Ma L.-J."/>
            <person name="Dead R."/>
            <person name="Young S.K."/>
            <person name="Zeng Q."/>
            <person name="Gargeya S."/>
            <person name="Fitzgerald M."/>
            <person name="Haas B."/>
            <person name="Abouelleil A."/>
            <person name="Alvarado L."/>
            <person name="Arachchi H.M."/>
            <person name="Berlin A."/>
            <person name="Brown A."/>
            <person name="Chapman S.B."/>
            <person name="Chen Z."/>
            <person name="Dunbar C."/>
            <person name="Freedman E."/>
            <person name="Gearin G."/>
            <person name="Gellesch M."/>
            <person name="Goldberg J."/>
            <person name="Griggs A."/>
            <person name="Gujja S."/>
            <person name="Heiman D."/>
            <person name="Howarth C."/>
            <person name="Larson L."/>
            <person name="Lui A."/>
            <person name="MacDonald P.J.P."/>
            <person name="Mehta T."/>
            <person name="Montmayeur A."/>
            <person name="Murphy C."/>
            <person name="Neiman D."/>
            <person name="Pearson M."/>
            <person name="Priest M."/>
            <person name="Roberts A."/>
            <person name="Saif S."/>
            <person name="Shea T."/>
            <person name="Shenoy N."/>
            <person name="Sisk P."/>
            <person name="Stolte C."/>
            <person name="Sykes S."/>
            <person name="Yandava C."/>
            <person name="Wortman J."/>
            <person name="Nusbaum C."/>
            <person name="Birren B."/>
        </authorList>
    </citation>
    <scope>NUCLEOTIDE SEQUENCE</scope>
    <source>
        <strain evidence="5">R3-111a-1</strain>
    </source>
</reference>
<dbReference type="CDD" id="cd21789">
    <property type="entry name" value="Rad21_Rec8_M_SpRec8p-like"/>
    <property type="match status" value="1"/>
</dbReference>
<evidence type="ECO:0000313" key="6">
    <source>
        <dbReference type="EnsemblFungi" id="EJT70457"/>
    </source>
</evidence>
<dbReference type="GO" id="GO:0005634">
    <property type="term" value="C:nucleus"/>
    <property type="evidence" value="ECO:0007669"/>
    <property type="project" value="UniProtKB-SubCell"/>
</dbReference>
<reference evidence="5" key="2">
    <citation type="submission" date="2010-07" db="EMBL/GenBank/DDBJ databases">
        <authorList>
            <consortium name="The Broad Institute Genome Sequencing Platform"/>
            <consortium name="Broad Institute Genome Sequencing Center for Infectious Disease"/>
            <person name="Ma L.-J."/>
            <person name="Dead R."/>
            <person name="Young S."/>
            <person name="Zeng Q."/>
            <person name="Koehrsen M."/>
            <person name="Alvarado L."/>
            <person name="Berlin A."/>
            <person name="Chapman S.B."/>
            <person name="Chen Z."/>
            <person name="Freedman E."/>
            <person name="Gellesch M."/>
            <person name="Goldberg J."/>
            <person name="Griggs A."/>
            <person name="Gujja S."/>
            <person name="Heilman E.R."/>
            <person name="Heiman D."/>
            <person name="Hepburn T."/>
            <person name="Howarth C."/>
            <person name="Jen D."/>
            <person name="Larson L."/>
            <person name="Mehta T."/>
            <person name="Neiman D."/>
            <person name="Pearson M."/>
            <person name="Roberts A."/>
            <person name="Saif S."/>
            <person name="Shea T."/>
            <person name="Shenoy N."/>
            <person name="Sisk P."/>
            <person name="Stolte C."/>
            <person name="Sykes S."/>
            <person name="Walk T."/>
            <person name="White J."/>
            <person name="Yandava C."/>
            <person name="Haas B."/>
            <person name="Nusbaum C."/>
            <person name="Birren B."/>
        </authorList>
    </citation>
    <scope>NUCLEOTIDE SEQUENCE</scope>
    <source>
        <strain evidence="5">R3-111a-1</strain>
    </source>
</reference>
<dbReference type="RefSeq" id="XP_009227635.1">
    <property type="nucleotide sequence ID" value="XM_009229371.1"/>
</dbReference>
<reference evidence="7" key="1">
    <citation type="submission" date="2010-07" db="EMBL/GenBank/DDBJ databases">
        <title>The genome sequence of Gaeumannomyces graminis var. tritici strain R3-111a-1.</title>
        <authorList>
            <consortium name="The Broad Institute Genome Sequencing Platform"/>
            <person name="Ma L.-J."/>
            <person name="Dead R."/>
            <person name="Young S."/>
            <person name="Zeng Q."/>
            <person name="Koehrsen M."/>
            <person name="Alvarado L."/>
            <person name="Berlin A."/>
            <person name="Chapman S.B."/>
            <person name="Chen Z."/>
            <person name="Freedman E."/>
            <person name="Gellesch M."/>
            <person name="Goldberg J."/>
            <person name="Griggs A."/>
            <person name="Gujja S."/>
            <person name="Heilman E.R."/>
            <person name="Heiman D."/>
            <person name="Hepburn T."/>
            <person name="Howarth C."/>
            <person name="Jen D."/>
            <person name="Larson L."/>
            <person name="Mehta T."/>
            <person name="Neiman D."/>
            <person name="Pearson M."/>
            <person name="Roberts A."/>
            <person name="Saif S."/>
            <person name="Shea T."/>
            <person name="Shenoy N."/>
            <person name="Sisk P."/>
            <person name="Stolte C."/>
            <person name="Sykes S."/>
            <person name="Walk T."/>
            <person name="White J."/>
            <person name="Yandava C."/>
            <person name="Haas B."/>
            <person name="Nusbaum C."/>
            <person name="Birren B."/>
        </authorList>
    </citation>
    <scope>NUCLEOTIDE SEQUENCE [LARGE SCALE GENOMIC DNA]</scope>
    <source>
        <strain evidence="7">R3-111a-1</strain>
    </source>
</reference>
<dbReference type="GeneID" id="20351938"/>
<sequence>MFYSHEILTSHQHGVATVWVLATLGQNCGGRRISRKAIQEVDVPKACMTIDNPPGAPIALRLQASLLYGVSRAYSQQYDYLLGDAEKARLGISILFRNMALSDTLDPNAGKAKRKQLILADDPNFHIGNFDLPRFELDEMGDAALPNGTQQTANLYSQLSPYGRSRSGSSGGRSSMRLDLDHDSFLGGYGLDSPFAGGSSAQKPRVDLDPFAEEEPIHFDDDLFTIDADGNIVDLRPPKPAEVDVPEVPQPDLGGPSAQQQDATAPVVPEDEQPLILEDQPLPDAEALPARQDRQDQDEQDIEQQQEIIAAAAPARRRGRKRRVIAPDRDTKISRNEYRMWYTDYMKRMEEEQVQINGRREPVTKEQARKEAYHRLFGRGIGGFGWDFGLPNFVHPLTDMFSGEGLQRTLFGQVLGQPSEPEPRGGRCRSASQAFGADAEEEEGRRVRQRSDEDQLVQPRDGLGPSQLEGGTQLLPEDAEPPSEVGREIGHALSDQPSMPWHRQSSVVPGSSLKGSSARRSVLPGGGPANVSESPLQHRGSMVQGIERFSDHVGSDGPSLGGGGESGFGSADKGWLPDHDEQDSGNLGSEGAASMEGRRFLDFLRGEANKTGSSRGDDEDQGLLWVDFDQVVQPLPGTQSVAAHAFYQVLCLTTGRVLKVDQDGRDTNEPFKPIRIGVPMASHGHEDQDGDE</sequence>
<feature type="region of interest" description="Disordered" evidence="3">
    <location>
        <begin position="663"/>
        <end position="692"/>
    </location>
</feature>
<feature type="region of interest" description="Disordered" evidence="3">
    <location>
        <begin position="415"/>
        <end position="592"/>
    </location>
</feature>
<dbReference type="EMBL" id="GL385401">
    <property type="protein sequence ID" value="EJT70457.1"/>
    <property type="molecule type" value="Genomic_DNA"/>
</dbReference>
<dbReference type="InterPro" id="IPR006910">
    <property type="entry name" value="Rad21_Rec8_N"/>
</dbReference>
<evidence type="ECO:0000256" key="3">
    <source>
        <dbReference type="SAM" id="MobiDB-lite"/>
    </source>
</evidence>
<dbReference type="AlphaFoldDB" id="J3PDB2"/>
<dbReference type="PANTHER" id="PTHR12585">
    <property type="entry name" value="SCC1 / RAD21 FAMILY MEMBER"/>
    <property type="match status" value="1"/>
</dbReference>
<reference evidence="6" key="4">
    <citation type="journal article" date="2015" name="G3 (Bethesda)">
        <title>Genome sequences of three phytopathogenic species of the Magnaporthaceae family of fungi.</title>
        <authorList>
            <person name="Okagaki L.H."/>
            <person name="Nunes C.C."/>
            <person name="Sailsbery J."/>
            <person name="Clay B."/>
            <person name="Brown D."/>
            <person name="John T."/>
            <person name="Oh Y."/>
            <person name="Young N."/>
            <person name="Fitzgerald M."/>
            <person name="Haas B.J."/>
            <person name="Zeng Q."/>
            <person name="Young S."/>
            <person name="Adiconis X."/>
            <person name="Fan L."/>
            <person name="Levin J.Z."/>
            <person name="Mitchell T.K."/>
            <person name="Okubara P.A."/>
            <person name="Farman M.L."/>
            <person name="Kohn L.M."/>
            <person name="Birren B."/>
            <person name="Ma L.-J."/>
            <person name="Dean R.A."/>
        </authorList>
    </citation>
    <scope>NUCLEOTIDE SEQUENCE</scope>
    <source>
        <strain evidence="6">R3-111a-1</strain>
    </source>
</reference>
<feature type="compositionally biased region" description="Polar residues" evidence="3">
    <location>
        <begin position="503"/>
        <end position="519"/>
    </location>
</feature>
<dbReference type="InterPro" id="IPR039781">
    <property type="entry name" value="Rad21/Rec8-like"/>
</dbReference>
<evidence type="ECO:0000259" key="4">
    <source>
        <dbReference type="Pfam" id="PF04825"/>
    </source>
</evidence>
<evidence type="ECO:0000313" key="5">
    <source>
        <dbReference type="EMBL" id="EJT70457.1"/>
    </source>
</evidence>
<evidence type="ECO:0000313" key="7">
    <source>
        <dbReference type="Proteomes" id="UP000006039"/>
    </source>
</evidence>
<keyword evidence="7" id="KW-1185">Reference proteome</keyword>
<dbReference type="GO" id="GO:0007064">
    <property type="term" value="P:mitotic sister chromatid cohesion"/>
    <property type="evidence" value="ECO:0007669"/>
    <property type="project" value="TreeGrafter"/>
</dbReference>
<feature type="region of interest" description="Disordered" evidence="3">
    <location>
        <begin position="230"/>
        <end position="269"/>
    </location>
</feature>
<organism evidence="5">
    <name type="scientific">Gaeumannomyces tritici (strain R3-111a-1)</name>
    <name type="common">Wheat and barley take-all root rot fungus</name>
    <name type="synonym">Gaeumannomyces graminis var. tritici</name>
    <dbReference type="NCBI Taxonomy" id="644352"/>
    <lineage>
        <taxon>Eukaryota</taxon>
        <taxon>Fungi</taxon>
        <taxon>Dikarya</taxon>
        <taxon>Ascomycota</taxon>
        <taxon>Pezizomycotina</taxon>
        <taxon>Sordariomycetes</taxon>
        <taxon>Sordariomycetidae</taxon>
        <taxon>Magnaporthales</taxon>
        <taxon>Magnaporthaceae</taxon>
        <taxon>Gaeumannomyces</taxon>
    </lineage>
</organism>
<dbReference type="Proteomes" id="UP000006039">
    <property type="component" value="Unassembled WGS sequence"/>
</dbReference>
<protein>
    <recommendedName>
        <fullName evidence="4">Rad21/Rec8-like protein N-terminal domain-containing protein</fullName>
    </recommendedName>
</protein>
<dbReference type="eggNOG" id="KOG1213">
    <property type="taxonomic scope" value="Eukaryota"/>
</dbReference>
<dbReference type="VEuPathDB" id="FungiDB:GGTG_11480"/>
<feature type="domain" description="Rad21/Rec8-like protein N-terminal" evidence="4">
    <location>
        <begin position="1"/>
        <end position="115"/>
    </location>
</feature>